<keyword evidence="2" id="KW-1185">Reference proteome</keyword>
<dbReference type="EMBL" id="CALNXJ010000043">
    <property type="protein sequence ID" value="CAH3147462.1"/>
    <property type="molecule type" value="Genomic_DNA"/>
</dbReference>
<comment type="caution">
    <text evidence="1">The sequence shown here is derived from an EMBL/GenBank/DDBJ whole genome shotgun (WGS) entry which is preliminary data.</text>
</comment>
<evidence type="ECO:0000313" key="2">
    <source>
        <dbReference type="Proteomes" id="UP001159428"/>
    </source>
</evidence>
<reference evidence="1 2" key="1">
    <citation type="submission" date="2022-05" db="EMBL/GenBank/DDBJ databases">
        <authorList>
            <consortium name="Genoscope - CEA"/>
            <person name="William W."/>
        </authorList>
    </citation>
    <scope>NUCLEOTIDE SEQUENCE [LARGE SCALE GENOMIC DNA]</scope>
</reference>
<gene>
    <name evidence="1" type="ORF">PMEA_00023408</name>
</gene>
<dbReference type="Proteomes" id="UP001159428">
    <property type="component" value="Unassembled WGS sequence"/>
</dbReference>
<evidence type="ECO:0000313" key="1">
    <source>
        <dbReference type="EMBL" id="CAH3147462.1"/>
    </source>
</evidence>
<name>A0AAU9XG86_9CNID</name>
<evidence type="ECO:0008006" key="3">
    <source>
        <dbReference type="Google" id="ProtNLM"/>
    </source>
</evidence>
<feature type="non-terminal residue" evidence="1">
    <location>
        <position position="1"/>
    </location>
</feature>
<dbReference type="AlphaFoldDB" id="A0AAU9XG86"/>
<organism evidence="1 2">
    <name type="scientific">Pocillopora meandrina</name>
    <dbReference type="NCBI Taxonomy" id="46732"/>
    <lineage>
        <taxon>Eukaryota</taxon>
        <taxon>Metazoa</taxon>
        <taxon>Cnidaria</taxon>
        <taxon>Anthozoa</taxon>
        <taxon>Hexacorallia</taxon>
        <taxon>Scleractinia</taxon>
        <taxon>Astrocoeniina</taxon>
        <taxon>Pocilloporidae</taxon>
        <taxon>Pocillopora</taxon>
    </lineage>
</organism>
<sequence>KTRCDVCASKFNTTTALLRHRELRHHITALEAECVTFVKFYNGQEIVWPPPRIRTGRSISYKQWISGIVESINSFLHPKAAGKWCRVERYYVPETYIQALLASMPNAFINSAREKRHFRPPV</sequence>
<protein>
    <recommendedName>
        <fullName evidence="3">C2H2-type domain-containing protein</fullName>
    </recommendedName>
</protein>
<accession>A0AAU9XG86</accession>
<proteinExistence type="predicted"/>